<dbReference type="SUPFAM" id="SSF53448">
    <property type="entry name" value="Nucleotide-diphospho-sugar transferases"/>
    <property type="match status" value="1"/>
</dbReference>
<keyword evidence="2" id="KW-0808">Transferase</keyword>
<dbReference type="Pfam" id="PF00535">
    <property type="entry name" value="Glycos_transf_2"/>
    <property type="match status" value="1"/>
</dbReference>
<dbReference type="Gene3D" id="3.90.550.10">
    <property type="entry name" value="Spore Coat Polysaccharide Biosynthesis Protein SpsA, Chain A"/>
    <property type="match status" value="1"/>
</dbReference>
<dbReference type="InterPro" id="IPR029044">
    <property type="entry name" value="Nucleotide-diphossugar_trans"/>
</dbReference>
<dbReference type="GO" id="GO:0016740">
    <property type="term" value="F:transferase activity"/>
    <property type="evidence" value="ECO:0007669"/>
    <property type="project" value="UniProtKB-KW"/>
</dbReference>
<gene>
    <name evidence="2" type="ORF">SAMN05660359_00798</name>
</gene>
<dbReference type="InterPro" id="IPR050834">
    <property type="entry name" value="Glycosyltransf_2"/>
</dbReference>
<dbReference type="InterPro" id="IPR001173">
    <property type="entry name" value="Glyco_trans_2-like"/>
</dbReference>
<accession>A0A1I5DJA4</accession>
<protein>
    <submittedName>
        <fullName evidence="2">Glycosyl transferase family 2</fullName>
    </submittedName>
</protein>
<evidence type="ECO:0000313" key="3">
    <source>
        <dbReference type="Proteomes" id="UP000183642"/>
    </source>
</evidence>
<feature type="domain" description="Glycosyltransferase 2-like" evidence="1">
    <location>
        <begin position="46"/>
        <end position="176"/>
    </location>
</feature>
<dbReference type="EMBL" id="FOWE01000002">
    <property type="protein sequence ID" value="SFN98881.1"/>
    <property type="molecule type" value="Genomic_DNA"/>
</dbReference>
<dbReference type="CDD" id="cd00761">
    <property type="entry name" value="Glyco_tranf_GTA_type"/>
    <property type="match status" value="1"/>
</dbReference>
<organism evidence="2 3">
    <name type="scientific">Geodermatophilus obscurus</name>
    <dbReference type="NCBI Taxonomy" id="1861"/>
    <lineage>
        <taxon>Bacteria</taxon>
        <taxon>Bacillati</taxon>
        <taxon>Actinomycetota</taxon>
        <taxon>Actinomycetes</taxon>
        <taxon>Geodermatophilales</taxon>
        <taxon>Geodermatophilaceae</taxon>
        <taxon>Geodermatophilus</taxon>
    </lineage>
</organism>
<keyword evidence="3" id="KW-1185">Reference proteome</keyword>
<dbReference type="PANTHER" id="PTHR43685:SF2">
    <property type="entry name" value="GLYCOSYLTRANSFERASE 2-LIKE DOMAIN-CONTAINING PROTEIN"/>
    <property type="match status" value="1"/>
</dbReference>
<dbReference type="AlphaFoldDB" id="A0A1I5DJA4"/>
<evidence type="ECO:0000313" key="2">
    <source>
        <dbReference type="EMBL" id="SFN98881.1"/>
    </source>
</evidence>
<proteinExistence type="predicted"/>
<name>A0A1I5DJA4_9ACTN</name>
<dbReference type="Proteomes" id="UP000183642">
    <property type="component" value="Unassembled WGS sequence"/>
</dbReference>
<sequence>MRGTATAGTGVLRSADRPSRGAGAVRVLARVAPAPIDPTAPAPRVTVVVPCFDYAGYLPVAVRSALAQTGVRVDVVVVDDASTDDSLAVARALAADDDRVTVLAHSTNQGPVATFNDGLARVTGDYLVRLDADDALTPGSLARAVALAERFPSVGMVYGRPVHFSGPVLPPARTDVRSWVVWSGASWLEHRCRRGVNCITSPEVLMRTSVVRDVGGQRDLAHAHDMEMWLRLARAADVARLDGPDQAWHREHEASLSAREVDGLTDLHERALAFATLFGDGRGDPVESQRLHGLARRALAREALLGACQGYVRGWADDASTRPLLDFAHAMVDDVDDLPEAARLRASRRAGARRARYVPRLVAPAVLTLVDRRLRARAWQRTGL</sequence>
<dbReference type="PANTHER" id="PTHR43685">
    <property type="entry name" value="GLYCOSYLTRANSFERASE"/>
    <property type="match status" value="1"/>
</dbReference>
<reference evidence="3" key="1">
    <citation type="submission" date="2016-10" db="EMBL/GenBank/DDBJ databases">
        <authorList>
            <person name="Varghese N."/>
            <person name="Submissions S."/>
        </authorList>
    </citation>
    <scope>NUCLEOTIDE SEQUENCE [LARGE SCALE GENOMIC DNA]</scope>
    <source>
        <strain evidence="3">DSM 43161</strain>
    </source>
</reference>
<evidence type="ECO:0000259" key="1">
    <source>
        <dbReference type="Pfam" id="PF00535"/>
    </source>
</evidence>